<protein>
    <submittedName>
        <fullName evidence="11">Abc transporter</fullName>
        <ecNumber evidence="11">3.6.1.15</ecNumber>
        <ecNumber evidence="11">3.6.1.3</ecNumber>
    </submittedName>
</protein>
<dbReference type="InterPro" id="IPR003593">
    <property type="entry name" value="AAA+_ATPase"/>
</dbReference>
<evidence type="ECO:0000256" key="7">
    <source>
        <dbReference type="ARBA" id="ARBA00022989"/>
    </source>
</evidence>
<feature type="transmembrane region" description="Helical" evidence="9">
    <location>
        <begin position="399"/>
        <end position="422"/>
    </location>
</feature>
<dbReference type="FunFam" id="3.40.50.300:FF:001305">
    <property type="entry name" value="ABCG transporter ABC superfamily"/>
    <property type="match status" value="1"/>
</dbReference>
<dbReference type="GO" id="GO:0016887">
    <property type="term" value="F:ATP hydrolysis activity"/>
    <property type="evidence" value="ECO:0007669"/>
    <property type="project" value="InterPro"/>
</dbReference>
<feature type="transmembrane region" description="Helical" evidence="9">
    <location>
        <begin position="481"/>
        <end position="499"/>
    </location>
</feature>
<dbReference type="GO" id="GO:0005524">
    <property type="term" value="F:ATP binding"/>
    <property type="evidence" value="ECO:0007669"/>
    <property type="project" value="UniProtKB-KW"/>
</dbReference>
<keyword evidence="12" id="KW-1185">Reference proteome</keyword>
<dbReference type="EMBL" id="QGDH01000319">
    <property type="protein sequence ID" value="RAR00835.1"/>
    <property type="molecule type" value="Genomic_DNA"/>
</dbReference>
<evidence type="ECO:0000259" key="10">
    <source>
        <dbReference type="PROSITE" id="PS50893"/>
    </source>
</evidence>
<evidence type="ECO:0000256" key="9">
    <source>
        <dbReference type="SAM" id="Phobius"/>
    </source>
</evidence>
<comment type="similarity">
    <text evidence="2">Belongs to the ABC transporter superfamily. ABCG family. Eye pigment precursor importer (TC 3.A.1.204) subfamily.</text>
</comment>
<dbReference type="PANTHER" id="PTHR48042">
    <property type="entry name" value="ABC TRANSPORTER G FAMILY MEMBER 11"/>
    <property type="match status" value="1"/>
</dbReference>
<dbReference type="Pfam" id="PF00005">
    <property type="entry name" value="ABC_tran"/>
    <property type="match status" value="1"/>
</dbReference>
<organism evidence="11 12">
    <name type="scientific">Stemphylium lycopersici</name>
    <name type="common">Tomato gray leaf spot disease fungus</name>
    <name type="synonym">Thyrospora lycopersici</name>
    <dbReference type="NCBI Taxonomy" id="183478"/>
    <lineage>
        <taxon>Eukaryota</taxon>
        <taxon>Fungi</taxon>
        <taxon>Dikarya</taxon>
        <taxon>Ascomycota</taxon>
        <taxon>Pezizomycotina</taxon>
        <taxon>Dothideomycetes</taxon>
        <taxon>Pleosporomycetidae</taxon>
        <taxon>Pleosporales</taxon>
        <taxon>Pleosporineae</taxon>
        <taxon>Pleosporaceae</taxon>
        <taxon>Stemphylium</taxon>
    </lineage>
</organism>
<dbReference type="SUPFAM" id="SSF52540">
    <property type="entry name" value="P-loop containing nucleoside triphosphate hydrolases"/>
    <property type="match status" value="1"/>
</dbReference>
<evidence type="ECO:0000256" key="4">
    <source>
        <dbReference type="ARBA" id="ARBA00022692"/>
    </source>
</evidence>
<dbReference type="PROSITE" id="PS50893">
    <property type="entry name" value="ABC_TRANSPORTER_2"/>
    <property type="match status" value="1"/>
</dbReference>
<sequence>MSSINESQDIEKSPNGSEYAHLTNDVVQSFSWENVTVTVKDRTSKQPIDILSNVSGILEAGEILALMGPSGSGKTTLLNVLAHRAAMPKAEIKQNLCINGTPTTLATFRKLSSYVEQEDALVGSLTVRETLHFAAQLALPSLISKAARKARISSLLASFGLQNQADTLIGTPIRKGVSGGQKRRVSVASQLITSPKILFLDEPTSGLDSAASYEVMKFVRNIAKKHKVLVIASIHQPSTTTFELFDKLMLLSKGKVVYNGVVKQLGNYFAGLGYQMPLYTNPAEFAIDLVNTDFSIDTQAASQRLTHLHTSWHNSPTANALSSHLRTPSTNTTTPSISLSSTTASPFSILLTLTHRSLIKSHRDIVAYGIRIAMYIGLAIMMGTVWLRLSPVQSNIQAFTNAIFFGGAFMSFMAVAYIPAYLEDLSIYRKERANGLYGPTAFMLSNFIVGVPFLFLITILFSVISYWLGNFRPTADGFWTWVLWLFLDLLAAESLVVLLSSLIPIFVIALAATAFANGLWMCVNGFMVQPDTLNVFWRYVFHYIDYQAYVFRGMMVNEFGKRNYACEKLVDGGCQCMYASALDDQCEVEGKAVLAVYGFGTGSMGKYVGYLLVIVFVYRVLGWAVLWARKH</sequence>
<dbReference type="SMART" id="SM00382">
    <property type="entry name" value="AAA"/>
    <property type="match status" value="1"/>
</dbReference>
<dbReference type="PANTHER" id="PTHR48042:SF11">
    <property type="entry name" value="ABC TRANSPORTER G FAMILY MEMBER 11"/>
    <property type="match status" value="1"/>
</dbReference>
<dbReference type="Pfam" id="PF01061">
    <property type="entry name" value="ABC2_membrane"/>
    <property type="match status" value="1"/>
</dbReference>
<keyword evidence="11" id="KW-0378">Hydrolase</keyword>
<dbReference type="Proteomes" id="UP000249619">
    <property type="component" value="Unassembled WGS sequence"/>
</dbReference>
<feature type="transmembrane region" description="Helical" evidence="9">
    <location>
        <begin position="607"/>
        <end position="628"/>
    </location>
</feature>
<comment type="caution">
    <text evidence="11">The sequence shown here is derived from an EMBL/GenBank/DDBJ whole genome shotgun (WGS) entry which is preliminary data.</text>
</comment>
<feature type="domain" description="ABC transporter" evidence="10">
    <location>
        <begin position="30"/>
        <end position="278"/>
    </location>
</feature>
<feature type="transmembrane region" description="Helical" evidence="9">
    <location>
        <begin position="365"/>
        <end position="387"/>
    </location>
</feature>
<accession>A0A364MRH9</accession>
<dbReference type="InterPro" id="IPR027417">
    <property type="entry name" value="P-loop_NTPase"/>
</dbReference>
<evidence type="ECO:0000256" key="2">
    <source>
        <dbReference type="ARBA" id="ARBA00005814"/>
    </source>
</evidence>
<evidence type="ECO:0000256" key="3">
    <source>
        <dbReference type="ARBA" id="ARBA00022448"/>
    </source>
</evidence>
<gene>
    <name evidence="11" type="ORF">DDE83_009041</name>
</gene>
<evidence type="ECO:0000256" key="6">
    <source>
        <dbReference type="ARBA" id="ARBA00022840"/>
    </source>
</evidence>
<dbReference type="Pfam" id="PF19055">
    <property type="entry name" value="ABC2_membrane_7"/>
    <property type="match status" value="1"/>
</dbReference>
<dbReference type="Gene3D" id="3.40.50.300">
    <property type="entry name" value="P-loop containing nucleotide triphosphate hydrolases"/>
    <property type="match status" value="1"/>
</dbReference>
<dbReference type="GO" id="GO:0140359">
    <property type="term" value="F:ABC-type transporter activity"/>
    <property type="evidence" value="ECO:0007669"/>
    <property type="project" value="InterPro"/>
</dbReference>
<keyword evidence="3" id="KW-0813">Transport</keyword>
<dbReference type="CDD" id="cd03213">
    <property type="entry name" value="ABCG_EPDR"/>
    <property type="match status" value="1"/>
</dbReference>
<dbReference type="GO" id="GO:0016020">
    <property type="term" value="C:membrane"/>
    <property type="evidence" value="ECO:0007669"/>
    <property type="project" value="UniProtKB-SubCell"/>
</dbReference>
<name>A0A364MRH9_STELY</name>
<feature type="transmembrane region" description="Helical" evidence="9">
    <location>
        <begin position="443"/>
        <end position="469"/>
    </location>
</feature>
<dbReference type="InterPro" id="IPR043926">
    <property type="entry name" value="ABCG_dom"/>
</dbReference>
<reference evidence="12" key="1">
    <citation type="submission" date="2018-05" db="EMBL/GenBank/DDBJ databases">
        <title>Draft genome sequence of Stemphylium lycopersici strain CIDEFI 213.</title>
        <authorList>
            <person name="Medina R."/>
            <person name="Franco M.E.E."/>
            <person name="Lucentini C.G."/>
            <person name="Saparrat M.C.N."/>
            <person name="Balatti P.A."/>
        </authorList>
    </citation>
    <scope>NUCLEOTIDE SEQUENCE [LARGE SCALE GENOMIC DNA]</scope>
    <source>
        <strain evidence="12">CIDEFI 213</strain>
    </source>
</reference>
<dbReference type="STRING" id="183478.A0A364MRH9"/>
<dbReference type="InterPro" id="IPR017871">
    <property type="entry name" value="ABC_transporter-like_CS"/>
</dbReference>
<dbReference type="InterPro" id="IPR013525">
    <property type="entry name" value="ABC2_TM"/>
</dbReference>
<evidence type="ECO:0000313" key="12">
    <source>
        <dbReference type="Proteomes" id="UP000249619"/>
    </source>
</evidence>
<keyword evidence="8 9" id="KW-0472">Membrane</keyword>
<evidence type="ECO:0000313" key="11">
    <source>
        <dbReference type="EMBL" id="RAR00835.1"/>
    </source>
</evidence>
<evidence type="ECO:0000256" key="8">
    <source>
        <dbReference type="ARBA" id="ARBA00023136"/>
    </source>
</evidence>
<comment type="subcellular location">
    <subcellularLocation>
        <location evidence="1">Membrane</location>
        <topology evidence="1">Multi-pass membrane protein</topology>
    </subcellularLocation>
</comment>
<keyword evidence="7 9" id="KW-1133">Transmembrane helix</keyword>
<dbReference type="EC" id="3.6.1.15" evidence="11"/>
<dbReference type="AlphaFoldDB" id="A0A364MRH9"/>
<dbReference type="EC" id="3.6.1.3" evidence="11"/>
<feature type="transmembrane region" description="Helical" evidence="9">
    <location>
        <begin position="506"/>
        <end position="527"/>
    </location>
</feature>
<keyword evidence="6" id="KW-0067">ATP-binding</keyword>
<dbReference type="InterPro" id="IPR003439">
    <property type="entry name" value="ABC_transporter-like_ATP-bd"/>
</dbReference>
<keyword evidence="5" id="KW-0547">Nucleotide-binding</keyword>
<keyword evidence="4 9" id="KW-0812">Transmembrane</keyword>
<evidence type="ECO:0000256" key="1">
    <source>
        <dbReference type="ARBA" id="ARBA00004141"/>
    </source>
</evidence>
<evidence type="ECO:0000256" key="5">
    <source>
        <dbReference type="ARBA" id="ARBA00022741"/>
    </source>
</evidence>
<dbReference type="PROSITE" id="PS00211">
    <property type="entry name" value="ABC_TRANSPORTER_1"/>
    <property type="match status" value="1"/>
</dbReference>
<proteinExistence type="inferred from homology"/>
<dbReference type="InterPro" id="IPR052215">
    <property type="entry name" value="Plant_ABCG"/>
</dbReference>